<dbReference type="Gene3D" id="3.30.300.70">
    <property type="entry name" value="RimP-like superfamily, N-terminal"/>
    <property type="match status" value="1"/>
</dbReference>
<evidence type="ECO:0000256" key="4">
    <source>
        <dbReference type="SAM" id="MobiDB-lite"/>
    </source>
</evidence>
<evidence type="ECO:0000259" key="5">
    <source>
        <dbReference type="Pfam" id="PF02576"/>
    </source>
</evidence>
<dbReference type="HOGENOM" id="CLU_070525_3_0_11"/>
<keyword evidence="8" id="KW-1185">Reference proteome</keyword>
<dbReference type="CDD" id="cd01734">
    <property type="entry name" value="YlxS_C"/>
    <property type="match status" value="1"/>
</dbReference>
<protein>
    <recommendedName>
        <fullName evidence="3">Ribosome maturation factor RimP</fullName>
    </recommendedName>
</protein>
<evidence type="ECO:0000259" key="6">
    <source>
        <dbReference type="Pfam" id="PF17384"/>
    </source>
</evidence>
<dbReference type="STRING" id="471852.Tcur_3333"/>
<dbReference type="PANTHER" id="PTHR33867">
    <property type="entry name" value="RIBOSOME MATURATION FACTOR RIMP"/>
    <property type="match status" value="1"/>
</dbReference>
<dbReference type="InterPro" id="IPR035956">
    <property type="entry name" value="RimP_N_sf"/>
</dbReference>
<dbReference type="GO" id="GO:0005829">
    <property type="term" value="C:cytosol"/>
    <property type="evidence" value="ECO:0007669"/>
    <property type="project" value="TreeGrafter"/>
</dbReference>
<dbReference type="EMBL" id="CP001738">
    <property type="protein sequence ID" value="ACY98871.1"/>
    <property type="molecule type" value="Genomic_DNA"/>
</dbReference>
<dbReference type="RefSeq" id="WP_012853655.1">
    <property type="nucleotide sequence ID" value="NC_013510.1"/>
</dbReference>
<sequence>MSVESGRGRARRAPRPDQRRTGRHAPAGGPSRAQVQAELTRLVGPLAAAQGLDLEELDVKPAGRRRLVRIVVDADGGVTLEDTATLSQAVSAALDDTDVMGEAPYVLEVTSPGVDRPLTEPRHWRRATGRLVRAALADGGQVEGRVVAADEEAVVLEVAGRRRRFGHGELGRGRVQVEFRRPPQQAGHDDDDDELADLGADEAGN</sequence>
<keyword evidence="1 3" id="KW-0963">Cytoplasm</keyword>
<reference evidence="7 8" key="1">
    <citation type="journal article" date="2011" name="Stand. Genomic Sci.">
        <title>Complete genome sequence of Thermomonospora curvata type strain (B9).</title>
        <authorList>
            <person name="Chertkov O."/>
            <person name="Sikorski J."/>
            <person name="Nolan M."/>
            <person name="Lapidus A."/>
            <person name="Lucas S."/>
            <person name="Del Rio T.G."/>
            <person name="Tice H."/>
            <person name="Cheng J.F."/>
            <person name="Goodwin L."/>
            <person name="Pitluck S."/>
            <person name="Liolios K."/>
            <person name="Ivanova N."/>
            <person name="Mavromatis K."/>
            <person name="Mikhailova N."/>
            <person name="Ovchinnikova G."/>
            <person name="Pati A."/>
            <person name="Chen A."/>
            <person name="Palaniappan K."/>
            <person name="Djao O.D."/>
            <person name="Land M."/>
            <person name="Hauser L."/>
            <person name="Chang Y.J."/>
            <person name="Jeffries C.D."/>
            <person name="Brettin T."/>
            <person name="Han C."/>
            <person name="Detter J.C."/>
            <person name="Rohde M."/>
            <person name="Goker M."/>
            <person name="Woyke T."/>
            <person name="Bristow J."/>
            <person name="Eisen J.A."/>
            <person name="Markowitz V."/>
            <person name="Hugenholtz P."/>
            <person name="Klenk H.P."/>
            <person name="Kyrpides N.C."/>
        </authorList>
    </citation>
    <scope>NUCLEOTIDE SEQUENCE [LARGE SCALE GENOMIC DNA]</scope>
    <source>
        <strain evidence="8">ATCC 19995 / DSM 43183 / JCM 3096 / KCTC 9072 / NBRC 15933 / NCIMB 10081 / Henssen B9</strain>
    </source>
</reference>
<organism evidence="7 8">
    <name type="scientific">Thermomonospora curvata (strain ATCC 19995 / DSM 43183 / JCM 3096 / KCTC 9072 / NBRC 15933 / NCIMB 10081 / Henssen B9)</name>
    <dbReference type="NCBI Taxonomy" id="471852"/>
    <lineage>
        <taxon>Bacteria</taxon>
        <taxon>Bacillati</taxon>
        <taxon>Actinomycetota</taxon>
        <taxon>Actinomycetes</taxon>
        <taxon>Streptosporangiales</taxon>
        <taxon>Thermomonosporaceae</taxon>
        <taxon>Thermomonospora</taxon>
    </lineage>
</organism>
<dbReference type="SUPFAM" id="SSF75420">
    <property type="entry name" value="YhbC-like, N-terminal domain"/>
    <property type="match status" value="1"/>
</dbReference>
<dbReference type="AlphaFoldDB" id="D1AAF8"/>
<dbReference type="GO" id="GO:0000028">
    <property type="term" value="P:ribosomal small subunit assembly"/>
    <property type="evidence" value="ECO:0007669"/>
    <property type="project" value="TreeGrafter"/>
</dbReference>
<dbReference type="HAMAP" id="MF_01077">
    <property type="entry name" value="RimP"/>
    <property type="match status" value="1"/>
</dbReference>
<keyword evidence="2 3" id="KW-0690">Ribosome biogenesis</keyword>
<comment type="subcellular location">
    <subcellularLocation>
        <location evidence="3">Cytoplasm</location>
    </subcellularLocation>
</comment>
<evidence type="ECO:0000256" key="3">
    <source>
        <dbReference type="HAMAP-Rule" id="MF_01077"/>
    </source>
</evidence>
<dbReference type="NCBIfam" id="NF000930">
    <property type="entry name" value="PRK00092.2-2"/>
    <property type="match status" value="1"/>
</dbReference>
<feature type="compositionally biased region" description="Acidic residues" evidence="4">
    <location>
        <begin position="189"/>
        <end position="205"/>
    </location>
</feature>
<evidence type="ECO:0000256" key="1">
    <source>
        <dbReference type="ARBA" id="ARBA00022490"/>
    </source>
</evidence>
<dbReference type="OrthoDB" id="9805006at2"/>
<dbReference type="Proteomes" id="UP000001918">
    <property type="component" value="Chromosome"/>
</dbReference>
<dbReference type="InterPro" id="IPR028998">
    <property type="entry name" value="RimP_C"/>
</dbReference>
<dbReference type="GO" id="GO:0006412">
    <property type="term" value="P:translation"/>
    <property type="evidence" value="ECO:0007669"/>
    <property type="project" value="TreeGrafter"/>
</dbReference>
<feature type="domain" description="Ribosome maturation factor RimP C-terminal" evidence="6">
    <location>
        <begin position="118"/>
        <end position="179"/>
    </location>
</feature>
<feature type="domain" description="Ribosome maturation factor RimP N-terminal" evidence="5">
    <location>
        <begin position="42"/>
        <end position="115"/>
    </location>
</feature>
<dbReference type="InterPro" id="IPR028989">
    <property type="entry name" value="RimP_N"/>
</dbReference>
<feature type="compositionally biased region" description="Basic and acidic residues" evidence="4">
    <location>
        <begin position="172"/>
        <end position="181"/>
    </location>
</feature>
<dbReference type="KEGG" id="tcu:Tcur_3333"/>
<evidence type="ECO:0000313" key="7">
    <source>
        <dbReference type="EMBL" id="ACY98871.1"/>
    </source>
</evidence>
<dbReference type="Pfam" id="PF17384">
    <property type="entry name" value="DUF150_C"/>
    <property type="match status" value="1"/>
</dbReference>
<evidence type="ECO:0000256" key="2">
    <source>
        <dbReference type="ARBA" id="ARBA00022517"/>
    </source>
</evidence>
<dbReference type="eggNOG" id="COG0779">
    <property type="taxonomic scope" value="Bacteria"/>
</dbReference>
<dbReference type="PANTHER" id="PTHR33867:SF1">
    <property type="entry name" value="RIBOSOME MATURATION FACTOR RIMP"/>
    <property type="match status" value="1"/>
</dbReference>
<evidence type="ECO:0000313" key="8">
    <source>
        <dbReference type="Proteomes" id="UP000001918"/>
    </source>
</evidence>
<dbReference type="InterPro" id="IPR003728">
    <property type="entry name" value="Ribosome_maturation_RimP"/>
</dbReference>
<feature type="region of interest" description="Disordered" evidence="4">
    <location>
        <begin position="172"/>
        <end position="205"/>
    </location>
</feature>
<name>D1AAF8_THECD</name>
<proteinExistence type="inferred from homology"/>
<comment type="similarity">
    <text evidence="3">Belongs to the RimP family.</text>
</comment>
<comment type="function">
    <text evidence="3">Required for maturation of 30S ribosomal subunits.</text>
</comment>
<accession>D1AAF8</accession>
<gene>
    <name evidence="3" type="primary">rimP</name>
    <name evidence="7" type="ordered locus">Tcur_3333</name>
</gene>
<feature type="region of interest" description="Disordered" evidence="4">
    <location>
        <begin position="1"/>
        <end position="38"/>
    </location>
</feature>
<dbReference type="Pfam" id="PF02576">
    <property type="entry name" value="RimP_N"/>
    <property type="match status" value="1"/>
</dbReference>